<accession>A0ABW0WPP7</accession>
<evidence type="ECO:0000256" key="2">
    <source>
        <dbReference type="SAM" id="Phobius"/>
    </source>
</evidence>
<feature type="region of interest" description="Disordered" evidence="1">
    <location>
        <begin position="104"/>
        <end position="375"/>
    </location>
</feature>
<dbReference type="RefSeq" id="WP_382466900.1">
    <property type="nucleotide sequence ID" value="NZ_JBHSOE010000053.1"/>
</dbReference>
<feature type="compositionally biased region" description="Low complexity" evidence="1">
    <location>
        <begin position="345"/>
        <end position="371"/>
    </location>
</feature>
<evidence type="ECO:0000313" key="3">
    <source>
        <dbReference type="EMBL" id="MFC5658914.1"/>
    </source>
</evidence>
<gene>
    <name evidence="3" type="ORF">ACFP3J_26000</name>
</gene>
<keyword evidence="2" id="KW-0812">Transmembrane</keyword>
<feature type="transmembrane region" description="Helical" evidence="2">
    <location>
        <begin position="381"/>
        <end position="401"/>
    </location>
</feature>
<proteinExistence type="predicted"/>
<name>A0ABW0WPP7_STRNO</name>
<dbReference type="EMBL" id="JBHSOE010000053">
    <property type="protein sequence ID" value="MFC5658914.1"/>
    <property type="molecule type" value="Genomic_DNA"/>
</dbReference>
<evidence type="ECO:0000313" key="4">
    <source>
        <dbReference type="Proteomes" id="UP001596065"/>
    </source>
</evidence>
<feature type="compositionally biased region" description="Gly residues" evidence="1">
    <location>
        <begin position="115"/>
        <end position="129"/>
    </location>
</feature>
<organism evidence="3 4">
    <name type="scientific">Streptomyces nogalater</name>
    <dbReference type="NCBI Taxonomy" id="38314"/>
    <lineage>
        <taxon>Bacteria</taxon>
        <taxon>Bacillati</taxon>
        <taxon>Actinomycetota</taxon>
        <taxon>Actinomycetes</taxon>
        <taxon>Kitasatosporales</taxon>
        <taxon>Streptomycetaceae</taxon>
        <taxon>Streptomyces</taxon>
    </lineage>
</organism>
<feature type="compositionally biased region" description="Gly residues" evidence="1">
    <location>
        <begin position="260"/>
        <end position="275"/>
    </location>
</feature>
<keyword evidence="2" id="KW-1133">Transmembrane helix</keyword>
<comment type="caution">
    <text evidence="3">The sequence shown here is derived from an EMBL/GenBank/DDBJ whole genome shotgun (WGS) entry which is preliminary data.</text>
</comment>
<feature type="compositionally biased region" description="Gly residues" evidence="1">
    <location>
        <begin position="286"/>
        <end position="295"/>
    </location>
</feature>
<dbReference type="Proteomes" id="UP001596065">
    <property type="component" value="Unassembled WGS sequence"/>
</dbReference>
<feature type="compositionally biased region" description="Gly residues" evidence="1">
    <location>
        <begin position="223"/>
        <end position="239"/>
    </location>
</feature>
<dbReference type="Pfam" id="PF10901">
    <property type="entry name" value="DUF2690"/>
    <property type="match status" value="1"/>
</dbReference>
<dbReference type="Pfam" id="PF13560">
    <property type="entry name" value="HTH_31"/>
    <property type="match status" value="1"/>
</dbReference>
<keyword evidence="2" id="KW-0472">Membrane</keyword>
<dbReference type="InterPro" id="IPR021224">
    <property type="entry name" value="DUF2690"/>
</dbReference>
<feature type="compositionally biased region" description="Low complexity" evidence="1">
    <location>
        <begin position="240"/>
        <end position="255"/>
    </location>
</feature>
<reference evidence="4" key="1">
    <citation type="journal article" date="2019" name="Int. J. Syst. Evol. Microbiol.">
        <title>The Global Catalogue of Microorganisms (GCM) 10K type strain sequencing project: providing services to taxonomists for standard genome sequencing and annotation.</title>
        <authorList>
            <consortium name="The Broad Institute Genomics Platform"/>
            <consortium name="The Broad Institute Genome Sequencing Center for Infectious Disease"/>
            <person name="Wu L."/>
            <person name="Ma J."/>
        </authorList>
    </citation>
    <scope>NUCLEOTIDE SEQUENCE [LARGE SCALE GENOMIC DNA]</scope>
    <source>
        <strain evidence="4">KCTC 5701</strain>
    </source>
</reference>
<sequence length="538" mass="51920">MPRWKALPDDLDPQIKEFTVGLRQLVDRSGLDVAALADRTGYGTTSWERYLGGRLLAPKGAVIALAEVTGAPPGPLTTLWELAERAWSRAELRDGSTLQALRIAEGESDPKSAGKGTGPGLGKGVGRAVGKGAEVSAGQGVGKGLGKSVGKGAGKGSGTGGAGTAVAPRSARPGWVSAAIPAQPSARDADTDARDGEADGPESEGGAGTAGRNDTGPAPDGGPARGGGSGRASGSGGGTATDSGSGARATAAGGAVTEGRSGGRTAGGGTVGDGRSGARTADGGRKVSGGSGGAGVPVKNSWGVAGYRGPSPASARPGARPAGRANGAAAATPAAPLGGPAGVDATRPLGTPPAGTAPGPARAPEGRPAPGERSSARRQQVVMFFAGLVGVLALIGGVFYFTHRDGDGPAGAAKSPSPSASAPVGPPPGVKCAGSACTGKDAEAMGCGGEQVTTAKTATVGTTTLEVRYSKVCGTAWGRITSGAPGDTVRVTAGGERQTGDITAVGDTIGYTPMVAVRNAAQARACATLASGQKGCTE</sequence>
<protein>
    <submittedName>
        <fullName evidence="3">DUF2690 domain-containing protein</fullName>
    </submittedName>
</protein>
<keyword evidence="4" id="KW-1185">Reference proteome</keyword>
<feature type="compositionally biased region" description="Low complexity" evidence="1">
    <location>
        <begin position="308"/>
        <end position="338"/>
    </location>
</feature>
<evidence type="ECO:0000256" key="1">
    <source>
        <dbReference type="SAM" id="MobiDB-lite"/>
    </source>
</evidence>
<feature type="compositionally biased region" description="Basic and acidic residues" evidence="1">
    <location>
        <begin position="187"/>
        <end position="197"/>
    </location>
</feature>
<feature type="compositionally biased region" description="Gly residues" evidence="1">
    <location>
        <begin position="139"/>
        <end position="163"/>
    </location>
</feature>